<dbReference type="Pfam" id="PF07687">
    <property type="entry name" value="M20_dimer"/>
    <property type="match status" value="1"/>
</dbReference>
<accession>A0AAF0FSJ3</accession>
<dbReference type="PANTHER" id="PTHR43808:SF32">
    <property type="entry name" value="ARGE_DAPE-RELATED DEACYLASE"/>
    <property type="match status" value="1"/>
</dbReference>
<evidence type="ECO:0000256" key="4">
    <source>
        <dbReference type="ARBA" id="ARBA00022833"/>
    </source>
</evidence>
<dbReference type="GeneID" id="79949825"/>
<organism evidence="6 7">
    <name type="scientific">Methanomicrobium antiquum</name>
    <dbReference type="NCBI Taxonomy" id="487686"/>
    <lineage>
        <taxon>Archaea</taxon>
        <taxon>Methanobacteriati</taxon>
        <taxon>Methanobacteriota</taxon>
        <taxon>Stenosarchaea group</taxon>
        <taxon>Methanomicrobia</taxon>
        <taxon>Methanomicrobiales</taxon>
        <taxon>Methanomicrobiaceae</taxon>
        <taxon>Methanomicrobium</taxon>
    </lineage>
</organism>
<keyword evidence="7" id="KW-1185">Reference proteome</keyword>
<dbReference type="RefSeq" id="WP_278100673.1">
    <property type="nucleotide sequence ID" value="NZ_CP091092.1"/>
</dbReference>
<dbReference type="AlphaFoldDB" id="A0AAF0FSJ3"/>
<name>A0AAF0FSJ3_9EURY</name>
<sequence>MNVSKICSELVRLKSENPPGITKGTAQYIGDILKSLDISFKFTDDGNGRCNIYTDYPDKPLLLMGHLDVVPVLNDGWDKDPFSGEISSGYVYGRGSTDMKGGCAALISAVYQHLKNSYELPCNLCFVCDEENGGNAGIKHLLSKNVYKPCDCIIAEPTPYLNPAIGQKGLLRADIEVKGEPAHGSLYPAVGVSAVMKSVDLLHFIQRMHEREYVNDKKLDEIIKKSSSVLAEIFNIQNPEKVLRRITFNPGKICGGEEINIVAQKCRVNLEMRIPWGCSAYDIFDEISKKESSAEIKPLEICNPGLTEPNEKIVKTACRNIKKVYKKDSFPILQWAASDARYLREKSFRVIEYGPGDLKTIHGINEKVSIKNLNKSVEIYAGILKDYDS</sequence>
<dbReference type="InterPro" id="IPR050072">
    <property type="entry name" value="Peptidase_M20A"/>
</dbReference>
<keyword evidence="3" id="KW-0378">Hydrolase</keyword>
<dbReference type="SUPFAM" id="SSF55031">
    <property type="entry name" value="Bacterial exopeptidase dimerisation domain"/>
    <property type="match status" value="1"/>
</dbReference>
<dbReference type="InterPro" id="IPR011650">
    <property type="entry name" value="Peptidase_M20_dimer"/>
</dbReference>
<comment type="cofactor">
    <cofactor evidence="1">
        <name>Zn(2+)</name>
        <dbReference type="ChEBI" id="CHEBI:29105"/>
    </cofactor>
</comment>
<dbReference type="PROSITE" id="PS00758">
    <property type="entry name" value="ARGE_DAPE_CPG2_1"/>
    <property type="match status" value="1"/>
</dbReference>
<dbReference type="Gene3D" id="3.40.630.10">
    <property type="entry name" value="Zn peptidases"/>
    <property type="match status" value="2"/>
</dbReference>
<keyword evidence="2" id="KW-0479">Metal-binding</keyword>
<dbReference type="GO" id="GO:0016787">
    <property type="term" value="F:hydrolase activity"/>
    <property type="evidence" value="ECO:0007669"/>
    <property type="project" value="UniProtKB-KW"/>
</dbReference>
<dbReference type="InterPro" id="IPR036264">
    <property type="entry name" value="Bact_exopeptidase_dim_dom"/>
</dbReference>
<dbReference type="InterPro" id="IPR001261">
    <property type="entry name" value="ArgE/DapE_CS"/>
</dbReference>
<evidence type="ECO:0000256" key="3">
    <source>
        <dbReference type="ARBA" id="ARBA00022801"/>
    </source>
</evidence>
<evidence type="ECO:0000313" key="7">
    <source>
        <dbReference type="Proteomes" id="UP001218895"/>
    </source>
</evidence>
<dbReference type="Pfam" id="PF01546">
    <property type="entry name" value="Peptidase_M20"/>
    <property type="match status" value="1"/>
</dbReference>
<protein>
    <submittedName>
        <fullName evidence="6">M20/M25/M40 family metallo-hydrolase</fullName>
    </submittedName>
</protein>
<reference evidence="6" key="1">
    <citation type="submission" date="2022-01" db="EMBL/GenBank/DDBJ databases">
        <title>Complete genome of Methanomicrobium antiquum DSM 21220.</title>
        <authorList>
            <person name="Chen S.-C."/>
            <person name="You Y.-T."/>
            <person name="Zhou Y.-Z."/>
            <person name="Lai M.-C."/>
        </authorList>
    </citation>
    <scope>NUCLEOTIDE SEQUENCE</scope>
    <source>
        <strain evidence="6">DSM 21220</strain>
    </source>
</reference>
<dbReference type="GO" id="GO:0046872">
    <property type="term" value="F:metal ion binding"/>
    <property type="evidence" value="ECO:0007669"/>
    <property type="project" value="UniProtKB-KW"/>
</dbReference>
<gene>
    <name evidence="6" type="ORF">L1994_05465</name>
</gene>
<dbReference type="EMBL" id="CP091092">
    <property type="protein sequence ID" value="WFN37832.1"/>
    <property type="molecule type" value="Genomic_DNA"/>
</dbReference>
<keyword evidence="4" id="KW-0862">Zinc</keyword>
<evidence type="ECO:0000256" key="1">
    <source>
        <dbReference type="ARBA" id="ARBA00001947"/>
    </source>
</evidence>
<evidence type="ECO:0000259" key="5">
    <source>
        <dbReference type="Pfam" id="PF07687"/>
    </source>
</evidence>
<dbReference type="Proteomes" id="UP001218895">
    <property type="component" value="Chromosome"/>
</dbReference>
<dbReference type="InterPro" id="IPR002933">
    <property type="entry name" value="Peptidase_M20"/>
</dbReference>
<feature type="domain" description="Peptidase M20 dimerisation" evidence="5">
    <location>
        <begin position="165"/>
        <end position="287"/>
    </location>
</feature>
<dbReference type="PANTHER" id="PTHR43808">
    <property type="entry name" value="ACETYLORNITHINE DEACETYLASE"/>
    <property type="match status" value="1"/>
</dbReference>
<dbReference type="KEGG" id="manq:L1994_05465"/>
<evidence type="ECO:0000256" key="2">
    <source>
        <dbReference type="ARBA" id="ARBA00022723"/>
    </source>
</evidence>
<evidence type="ECO:0000313" key="6">
    <source>
        <dbReference type="EMBL" id="WFN37832.1"/>
    </source>
</evidence>
<dbReference type="SUPFAM" id="SSF53187">
    <property type="entry name" value="Zn-dependent exopeptidases"/>
    <property type="match status" value="1"/>
</dbReference>
<dbReference type="Gene3D" id="3.30.70.360">
    <property type="match status" value="1"/>
</dbReference>
<proteinExistence type="predicted"/>